<dbReference type="Pfam" id="PF08281">
    <property type="entry name" value="Sigma70_r4_2"/>
    <property type="match status" value="1"/>
</dbReference>
<proteinExistence type="inferred from homology"/>
<evidence type="ECO:0000256" key="4">
    <source>
        <dbReference type="ARBA" id="ARBA00023163"/>
    </source>
</evidence>
<dbReference type="PANTHER" id="PTHR43133:SF60">
    <property type="entry name" value="RNA POLYMERASE SIGMA FACTOR SIGV"/>
    <property type="match status" value="1"/>
</dbReference>
<evidence type="ECO:0000256" key="1">
    <source>
        <dbReference type="ARBA" id="ARBA00010641"/>
    </source>
</evidence>
<dbReference type="Gene3D" id="1.10.1740.10">
    <property type="match status" value="1"/>
</dbReference>
<reference evidence="7 8" key="1">
    <citation type="journal article" date="2024" name="Int. J. Syst. Evol. Microbiol.">
        <title>Virgibacillus tibetensis sp. nov., isolated from salt lake on the Tibetan Plateau of China.</title>
        <authorList>
            <person name="Phurbu D."/>
            <person name="Liu Z.-X."/>
            <person name="Wang R."/>
            <person name="Zheng Y.-Y."/>
            <person name="Liu H.-C."/>
            <person name="Zhou Y.-G."/>
            <person name="Yu Y.-J."/>
            <person name="Li A.-H."/>
        </authorList>
    </citation>
    <scope>NUCLEOTIDE SEQUENCE [LARGE SCALE GENOMIC DNA]</scope>
    <source>
        <strain evidence="7 8">C22-A2</strain>
    </source>
</reference>
<dbReference type="InterPro" id="IPR039425">
    <property type="entry name" value="RNA_pol_sigma-70-like"/>
</dbReference>
<protein>
    <submittedName>
        <fullName evidence="7">RNA polymerase sigma factor</fullName>
    </submittedName>
</protein>
<dbReference type="Pfam" id="PF04542">
    <property type="entry name" value="Sigma70_r2"/>
    <property type="match status" value="1"/>
</dbReference>
<keyword evidence="8" id="KW-1185">Reference proteome</keyword>
<dbReference type="CDD" id="cd06171">
    <property type="entry name" value="Sigma70_r4"/>
    <property type="match status" value="1"/>
</dbReference>
<sequence length="187" mass="22284">MMNKQMQGRVSYLPDNTKEEITNWYHLYSDSIFKYILMMINDYQQAEDLTHDTFIKAYKKHHSFQKRAKPKTWLFSIAHNITVDYIRKQKPIKIFQEIFQTIKDPAPLPEDSVEIRESSIELYKALSRLKPSYREVIVLRKIKEFSTRETSEILNWSEGKVKTTLYRATPALEKELLKEGFLNEKSI</sequence>
<evidence type="ECO:0000259" key="6">
    <source>
        <dbReference type="Pfam" id="PF08281"/>
    </source>
</evidence>
<dbReference type="SUPFAM" id="SSF88659">
    <property type="entry name" value="Sigma3 and sigma4 domains of RNA polymerase sigma factors"/>
    <property type="match status" value="1"/>
</dbReference>
<dbReference type="InterPro" id="IPR013249">
    <property type="entry name" value="RNA_pol_sigma70_r4_t2"/>
</dbReference>
<accession>A0ABU6KBW7</accession>
<dbReference type="InterPro" id="IPR013324">
    <property type="entry name" value="RNA_pol_sigma_r3/r4-like"/>
</dbReference>
<comment type="caution">
    <text evidence="7">The sequence shown here is derived from an EMBL/GenBank/DDBJ whole genome shotgun (WGS) entry which is preliminary data.</text>
</comment>
<keyword evidence="3" id="KW-0731">Sigma factor</keyword>
<evidence type="ECO:0000259" key="5">
    <source>
        <dbReference type="Pfam" id="PF04542"/>
    </source>
</evidence>
<dbReference type="Gene3D" id="1.10.10.10">
    <property type="entry name" value="Winged helix-like DNA-binding domain superfamily/Winged helix DNA-binding domain"/>
    <property type="match status" value="1"/>
</dbReference>
<dbReference type="InterPro" id="IPR007627">
    <property type="entry name" value="RNA_pol_sigma70_r2"/>
</dbReference>
<organism evidence="7 8">
    <name type="scientific">Virgibacillus tibetensis</name>
    <dbReference type="NCBI Taxonomy" id="3042313"/>
    <lineage>
        <taxon>Bacteria</taxon>
        <taxon>Bacillati</taxon>
        <taxon>Bacillota</taxon>
        <taxon>Bacilli</taxon>
        <taxon>Bacillales</taxon>
        <taxon>Bacillaceae</taxon>
        <taxon>Virgibacillus</taxon>
    </lineage>
</organism>
<evidence type="ECO:0000313" key="8">
    <source>
        <dbReference type="Proteomes" id="UP001335737"/>
    </source>
</evidence>
<dbReference type="InterPro" id="IPR036388">
    <property type="entry name" value="WH-like_DNA-bd_sf"/>
</dbReference>
<dbReference type="SUPFAM" id="SSF88946">
    <property type="entry name" value="Sigma2 domain of RNA polymerase sigma factors"/>
    <property type="match status" value="1"/>
</dbReference>
<evidence type="ECO:0000256" key="2">
    <source>
        <dbReference type="ARBA" id="ARBA00023015"/>
    </source>
</evidence>
<dbReference type="NCBIfam" id="TIGR02937">
    <property type="entry name" value="sigma70-ECF"/>
    <property type="match status" value="1"/>
</dbReference>
<feature type="domain" description="RNA polymerase sigma-70 region 2" evidence="5">
    <location>
        <begin position="25"/>
        <end position="90"/>
    </location>
</feature>
<name>A0ABU6KBW7_9BACI</name>
<dbReference type="PANTHER" id="PTHR43133">
    <property type="entry name" value="RNA POLYMERASE ECF-TYPE SIGMA FACTO"/>
    <property type="match status" value="1"/>
</dbReference>
<dbReference type="InterPro" id="IPR014284">
    <property type="entry name" value="RNA_pol_sigma-70_dom"/>
</dbReference>
<evidence type="ECO:0000313" key="7">
    <source>
        <dbReference type="EMBL" id="MEC5422546.1"/>
    </source>
</evidence>
<feature type="domain" description="RNA polymerase sigma factor 70 region 4 type 2" evidence="6">
    <location>
        <begin position="121"/>
        <end position="168"/>
    </location>
</feature>
<keyword evidence="4" id="KW-0804">Transcription</keyword>
<dbReference type="Proteomes" id="UP001335737">
    <property type="component" value="Unassembled WGS sequence"/>
</dbReference>
<keyword evidence="2" id="KW-0805">Transcription regulation</keyword>
<dbReference type="InterPro" id="IPR013325">
    <property type="entry name" value="RNA_pol_sigma_r2"/>
</dbReference>
<gene>
    <name evidence="7" type="ORF">QGM71_03445</name>
</gene>
<evidence type="ECO:0000256" key="3">
    <source>
        <dbReference type="ARBA" id="ARBA00023082"/>
    </source>
</evidence>
<dbReference type="EMBL" id="JARZFX010000001">
    <property type="protein sequence ID" value="MEC5422546.1"/>
    <property type="molecule type" value="Genomic_DNA"/>
</dbReference>
<comment type="similarity">
    <text evidence="1">Belongs to the sigma-70 factor family. ECF subfamily.</text>
</comment>